<comment type="caution">
    <text evidence="17">Lacks conserved residue(s) required for the propagation of feature annotation.</text>
</comment>
<dbReference type="SMART" id="SM00179">
    <property type="entry name" value="EGF_CA"/>
    <property type="match status" value="4"/>
</dbReference>
<evidence type="ECO:0000259" key="21">
    <source>
        <dbReference type="PROSITE" id="PS50026"/>
    </source>
</evidence>
<reference evidence="23" key="1">
    <citation type="submission" date="2025-08" db="UniProtKB">
        <authorList>
            <consortium name="Ensembl"/>
        </authorList>
    </citation>
    <scope>IDENTIFICATION</scope>
</reference>
<keyword evidence="19" id="KW-0732">Signal</keyword>
<feature type="domain" description="Laminin G" evidence="20">
    <location>
        <begin position="477"/>
        <end position="657"/>
    </location>
</feature>
<dbReference type="SUPFAM" id="SSF57184">
    <property type="entry name" value="Growth factor receptor domain"/>
    <property type="match status" value="1"/>
</dbReference>
<dbReference type="AlphaFoldDB" id="A0A3B3S9C2"/>
<dbReference type="Gene3D" id="2.10.25.10">
    <property type="entry name" value="Laminin"/>
    <property type="match status" value="4"/>
</dbReference>
<dbReference type="GO" id="GO:0048731">
    <property type="term" value="P:system development"/>
    <property type="evidence" value="ECO:0007669"/>
    <property type="project" value="UniProtKB-ARBA"/>
</dbReference>
<dbReference type="CTD" id="5627"/>
<dbReference type="PRINTS" id="PR00001">
    <property type="entry name" value="GLABLOOD"/>
</dbReference>
<feature type="domain" description="Gla" evidence="22">
    <location>
        <begin position="42"/>
        <end position="88"/>
    </location>
</feature>
<evidence type="ECO:0000259" key="22">
    <source>
        <dbReference type="PROSITE" id="PS50998"/>
    </source>
</evidence>
<keyword evidence="5" id="KW-0964">Secreted</keyword>
<feature type="disulfide bond" evidence="18">
    <location>
        <begin position="630"/>
        <end position="657"/>
    </location>
</feature>
<keyword evidence="7" id="KW-0165">Cleavage on pair of basic residues</keyword>
<dbReference type="InterPro" id="IPR018097">
    <property type="entry name" value="EGF_Ca-bd_CS"/>
</dbReference>
<evidence type="ECO:0000256" key="1">
    <source>
        <dbReference type="ARBA" id="ARBA00002240"/>
    </source>
</evidence>
<dbReference type="Gene3D" id="2.60.120.200">
    <property type="match status" value="2"/>
</dbReference>
<dbReference type="Pfam" id="PF00054">
    <property type="entry name" value="Laminin_G_1"/>
    <property type="match status" value="1"/>
</dbReference>
<evidence type="ECO:0000256" key="15">
    <source>
        <dbReference type="ARBA" id="ARBA00023278"/>
    </source>
</evidence>
<dbReference type="GeneTree" id="ENSGT00940000154035"/>
<dbReference type="Proteomes" id="UP000261540">
    <property type="component" value="Unplaced"/>
</dbReference>
<evidence type="ECO:0000256" key="14">
    <source>
        <dbReference type="ARBA" id="ARBA00023180"/>
    </source>
</evidence>
<comment type="subcellular location">
    <subcellularLocation>
        <location evidence="2">Secreted</location>
    </subcellularLocation>
</comment>
<feature type="disulfide bond" evidence="17">
    <location>
        <begin position="126"/>
        <end position="143"/>
    </location>
</feature>
<accession>A0A3B3S9C2</accession>
<keyword evidence="13 17" id="KW-1015">Disulfide bond</keyword>
<dbReference type="GO" id="GO:0005509">
    <property type="term" value="F:calcium ion binding"/>
    <property type="evidence" value="ECO:0007669"/>
    <property type="project" value="InterPro"/>
</dbReference>
<dbReference type="SMART" id="SM00181">
    <property type="entry name" value="EGF"/>
    <property type="match status" value="4"/>
</dbReference>
<dbReference type="SUPFAM" id="SSF49899">
    <property type="entry name" value="Concanavalin A-like lectins/glucanases"/>
    <property type="match status" value="2"/>
</dbReference>
<dbReference type="SUPFAM" id="SSF57630">
    <property type="entry name" value="GLA-domain"/>
    <property type="match status" value="1"/>
</dbReference>
<dbReference type="Pfam" id="PF00594">
    <property type="entry name" value="Gla"/>
    <property type="match status" value="1"/>
</dbReference>
<dbReference type="KEGG" id="pki:111855797"/>
<dbReference type="Ensembl" id="ENSPKIT00000007817.1">
    <property type="protein sequence ID" value="ENSPKIP00000027053.1"/>
    <property type="gene ID" value="ENSPKIG00000009276.1"/>
</dbReference>
<dbReference type="InterPro" id="IPR009030">
    <property type="entry name" value="Growth_fac_rcpt_cys_sf"/>
</dbReference>
<dbReference type="PROSITE" id="PS50025">
    <property type="entry name" value="LAM_G_DOMAIN"/>
    <property type="match status" value="2"/>
</dbReference>
<evidence type="ECO:0000256" key="9">
    <source>
        <dbReference type="ARBA" id="ARBA00022737"/>
    </source>
</evidence>
<keyword evidence="9" id="KW-0677">Repeat</keyword>
<dbReference type="InterPro" id="IPR051145">
    <property type="entry name" value="GAS-SHBG-PROS"/>
</dbReference>
<dbReference type="InterPro" id="IPR000294">
    <property type="entry name" value="GLA_domain"/>
</dbReference>
<dbReference type="CDD" id="cd00110">
    <property type="entry name" value="LamG"/>
    <property type="match status" value="2"/>
</dbReference>
<dbReference type="InterPro" id="IPR000152">
    <property type="entry name" value="EGF-type_Asp/Asn_hydroxyl_site"/>
</dbReference>
<evidence type="ECO:0000256" key="7">
    <source>
        <dbReference type="ARBA" id="ARBA00022685"/>
    </source>
</evidence>
<dbReference type="SUPFAM" id="SSF57196">
    <property type="entry name" value="EGF/Laminin"/>
    <property type="match status" value="1"/>
</dbReference>
<evidence type="ECO:0000256" key="12">
    <source>
        <dbReference type="ARBA" id="ARBA00023145"/>
    </source>
</evidence>
<evidence type="ECO:0000259" key="20">
    <source>
        <dbReference type="PROSITE" id="PS50025"/>
    </source>
</evidence>
<dbReference type="FunFam" id="2.60.120.200:FF:000077">
    <property type="entry name" value="vitamin K-dependent protein S"/>
    <property type="match status" value="1"/>
</dbReference>
<dbReference type="SMART" id="SM00069">
    <property type="entry name" value="GLA"/>
    <property type="match status" value="1"/>
</dbReference>
<evidence type="ECO:0000256" key="17">
    <source>
        <dbReference type="PROSITE-ProRule" id="PRU00076"/>
    </source>
</evidence>
<organism evidence="23 24">
    <name type="scientific">Paramormyrops kingsleyae</name>
    <dbReference type="NCBI Taxonomy" id="1676925"/>
    <lineage>
        <taxon>Eukaryota</taxon>
        <taxon>Metazoa</taxon>
        <taxon>Chordata</taxon>
        <taxon>Craniata</taxon>
        <taxon>Vertebrata</taxon>
        <taxon>Euteleostomi</taxon>
        <taxon>Actinopterygii</taxon>
        <taxon>Neopterygii</taxon>
        <taxon>Teleostei</taxon>
        <taxon>Osteoglossocephala</taxon>
        <taxon>Osteoglossomorpha</taxon>
        <taxon>Osteoglossiformes</taxon>
        <taxon>Mormyridae</taxon>
        <taxon>Paramormyrops</taxon>
    </lineage>
</organism>
<dbReference type="GO" id="GO:0005615">
    <property type="term" value="C:extracellular space"/>
    <property type="evidence" value="ECO:0007669"/>
    <property type="project" value="TreeGrafter"/>
</dbReference>
<keyword evidence="8" id="KW-0356">Hemostasis</keyword>
<dbReference type="InterPro" id="IPR035972">
    <property type="entry name" value="GLA-like_dom_SF"/>
</dbReference>
<dbReference type="FunFam" id="4.10.740.10:FF:000001">
    <property type="entry name" value="vitamin K-dependent protein S"/>
    <property type="match status" value="1"/>
</dbReference>
<dbReference type="InterPro" id="IPR049883">
    <property type="entry name" value="NOTCH1_EGF-like"/>
</dbReference>
<dbReference type="InterPro" id="IPR017857">
    <property type="entry name" value="Coagulation_fac-like_Gla_dom"/>
</dbReference>
<dbReference type="CDD" id="cd00054">
    <property type="entry name" value="EGF_CA"/>
    <property type="match status" value="4"/>
</dbReference>
<keyword evidence="14" id="KW-0325">Glycoprotein</keyword>
<evidence type="ECO:0000256" key="6">
    <source>
        <dbReference type="ARBA" id="ARBA00022536"/>
    </source>
</evidence>
<dbReference type="PROSITE" id="PS50998">
    <property type="entry name" value="GLA_2"/>
    <property type="match status" value="1"/>
</dbReference>
<dbReference type="FunFam" id="2.10.25.10:FF:000240">
    <property type="entry name" value="Vitamin K-dependent protein S"/>
    <property type="match status" value="1"/>
</dbReference>
<comment type="function">
    <text evidence="1">Anticoagulant plasma protein; it is a cofactor to activated protein C in the degradation of coagulation factors Va and VIIIa. It helps to prevent coagulation and stimulating fibrinolysis.</text>
</comment>
<dbReference type="FunFam" id="2.10.25.10:FF:000119">
    <property type="entry name" value="vitamin K-dependent protein S"/>
    <property type="match status" value="1"/>
</dbReference>
<dbReference type="FunFam" id="2.10.25.10:FF:000631">
    <property type="entry name" value="Vitamin K-dependent protein S"/>
    <property type="match status" value="1"/>
</dbReference>
<dbReference type="InterPro" id="IPR001791">
    <property type="entry name" value="Laminin_G"/>
</dbReference>
<dbReference type="Gene3D" id="4.10.740.10">
    <property type="entry name" value="Coagulation Factor IX"/>
    <property type="match status" value="1"/>
</dbReference>
<feature type="domain" description="EGF-like" evidence="21">
    <location>
        <begin position="117"/>
        <end position="155"/>
    </location>
</feature>
<keyword evidence="12" id="KW-0865">Zymogen</keyword>
<evidence type="ECO:0000256" key="10">
    <source>
        <dbReference type="ARBA" id="ARBA00022837"/>
    </source>
</evidence>
<keyword evidence="24" id="KW-1185">Reference proteome</keyword>
<feature type="domain" description="Laminin G" evidence="20">
    <location>
        <begin position="299"/>
        <end position="470"/>
    </location>
</feature>
<evidence type="ECO:0000256" key="4">
    <source>
        <dbReference type="ARBA" id="ARBA00022479"/>
    </source>
</evidence>
<keyword evidence="11" id="KW-0094">Blood coagulation</keyword>
<dbReference type="PROSITE" id="PS00010">
    <property type="entry name" value="ASX_HYDROXYL"/>
    <property type="match status" value="4"/>
</dbReference>
<dbReference type="GO" id="GO:0007596">
    <property type="term" value="P:blood coagulation"/>
    <property type="evidence" value="ECO:0007669"/>
    <property type="project" value="UniProtKB-KW"/>
</dbReference>
<dbReference type="Pfam" id="PF12661">
    <property type="entry name" value="hEGF"/>
    <property type="match status" value="1"/>
</dbReference>
<keyword evidence="4" id="KW-0301">Gamma-carboxyglutamic acid</keyword>
<evidence type="ECO:0000256" key="5">
    <source>
        <dbReference type="ARBA" id="ARBA00022525"/>
    </source>
</evidence>
<dbReference type="PANTHER" id="PTHR24040:SF0">
    <property type="entry name" value="VITAMIN K-DEPENDENT PROTEIN S"/>
    <property type="match status" value="1"/>
</dbReference>
<evidence type="ECO:0000256" key="13">
    <source>
        <dbReference type="ARBA" id="ARBA00023157"/>
    </source>
</evidence>
<reference evidence="23" key="2">
    <citation type="submission" date="2025-09" db="UniProtKB">
        <authorList>
            <consortium name="Ensembl"/>
        </authorList>
    </citation>
    <scope>IDENTIFICATION</scope>
</reference>
<protein>
    <recommendedName>
        <fullName evidence="3">Vitamin K-dependent protein S</fullName>
    </recommendedName>
</protein>
<keyword evidence="6 17" id="KW-0245">EGF-like domain</keyword>
<dbReference type="SMART" id="SM00282">
    <property type="entry name" value="LamG"/>
    <property type="match status" value="2"/>
</dbReference>
<evidence type="ECO:0000313" key="23">
    <source>
        <dbReference type="Ensembl" id="ENSPKIP00000027053.1"/>
    </source>
</evidence>
<dbReference type="STRING" id="1676925.ENSPKIP00000027053"/>
<evidence type="ECO:0000256" key="2">
    <source>
        <dbReference type="ARBA" id="ARBA00004613"/>
    </source>
</evidence>
<dbReference type="PROSITE" id="PS01186">
    <property type="entry name" value="EGF_2"/>
    <property type="match status" value="3"/>
</dbReference>
<keyword evidence="10" id="KW-0106">Calcium</keyword>
<dbReference type="PROSITE" id="PS01187">
    <property type="entry name" value="EGF_CA"/>
    <property type="match status" value="2"/>
</dbReference>
<evidence type="ECO:0000313" key="24">
    <source>
        <dbReference type="Proteomes" id="UP000261540"/>
    </source>
</evidence>
<dbReference type="GO" id="GO:0042730">
    <property type="term" value="P:fibrinolysis"/>
    <property type="evidence" value="ECO:0007669"/>
    <property type="project" value="UniProtKB-KW"/>
</dbReference>
<dbReference type="PROSITE" id="PS00011">
    <property type="entry name" value="GLA_1"/>
    <property type="match status" value="1"/>
</dbReference>
<dbReference type="InterPro" id="IPR013320">
    <property type="entry name" value="ConA-like_dom_sf"/>
</dbReference>
<evidence type="ECO:0000256" key="19">
    <source>
        <dbReference type="SAM" id="SignalP"/>
    </source>
</evidence>
<evidence type="ECO:0000256" key="18">
    <source>
        <dbReference type="PROSITE-ProRule" id="PRU00122"/>
    </source>
</evidence>
<name>A0A3B3S9C2_9TELE</name>
<dbReference type="Pfam" id="PF07645">
    <property type="entry name" value="EGF_CA"/>
    <property type="match status" value="3"/>
</dbReference>
<dbReference type="PROSITE" id="PS00022">
    <property type="entry name" value="EGF_1"/>
    <property type="match status" value="1"/>
</dbReference>
<feature type="domain" description="EGF-like" evidence="21">
    <location>
        <begin position="199"/>
        <end position="238"/>
    </location>
</feature>
<proteinExistence type="predicted"/>
<sequence>MWRRRSAVGVSVGCLILLAAVCDAHRFLTRSAASQFLARRRRANTLFEESKKGNLERECIEELCNKEEAREIFENQPETEYFYPKYIACLGQFRVGVDNAPTGHDGIQDLRACVTGISNQCIPLPCYQEGYERCDDGQGSFTCICRPGWRGILCNEDIDECTDPDFPAGCEQKCVNLPGSFHCMCEDGYTSWEKIHCKDVNECAIHPAICGLATCQNTLGMYECLCEPGFKYTSRSCQDIDECALGFCGGTCINTIGSFSCHCEGWKGLQLATDGRTCEKIPVCIELDDSKDAEILYLGEQFTGIPVIYLRYRLPENSKFTAEFDFRTFDPEGVILYAESSPEAWFLLGLRDGQLEVQFSKDKSFKSTRGGKEINDGQWHVISVEELDRSVSVKISRQAVMSITSPVNLFNPVNGKLDTKVYIAGLPNHTDNLMKPINPRLDGCIRGWNLMNQGGSGVKDVIQEKKSKHCLIEVERGSYFAGAGLAEFNLDYKEADSWKINLNMRIRPSKSTGVLFALVRNNTVHISISMVAQGLEESTLQVFLGDVSVAKLESVMLCYPGHLSVELAISRSKLEILANSSNIMYAQPEVLQNLLAALDPTMQEPISTFVGGVPEVPLTATPVTAFYHGCMELTVNGRKLDFDEAVSKHNSIKSHSCPRVSDY</sequence>
<feature type="domain" description="EGF-like" evidence="21">
    <location>
        <begin position="239"/>
        <end position="279"/>
    </location>
</feature>
<dbReference type="InterPro" id="IPR001881">
    <property type="entry name" value="EGF-like_Ca-bd_dom"/>
</dbReference>
<dbReference type="InterPro" id="IPR013032">
    <property type="entry name" value="EGF-like_CS"/>
</dbReference>
<dbReference type="PROSITE" id="PS50026">
    <property type="entry name" value="EGF_3"/>
    <property type="match status" value="3"/>
</dbReference>
<evidence type="ECO:0000256" key="16">
    <source>
        <dbReference type="ARBA" id="ARBA00023281"/>
    </source>
</evidence>
<dbReference type="InterPro" id="IPR000742">
    <property type="entry name" value="EGF"/>
</dbReference>
<dbReference type="OrthoDB" id="4062651at2759"/>
<dbReference type="PANTHER" id="PTHR24040">
    <property type="entry name" value="LAMININ G-LIKE DOMAIN-CONTAINING PROTEIN"/>
    <property type="match status" value="1"/>
</dbReference>
<keyword evidence="15" id="KW-0379">Hydroxylation</keyword>
<evidence type="ECO:0000256" key="3">
    <source>
        <dbReference type="ARBA" id="ARBA00017875"/>
    </source>
</evidence>
<feature type="chain" id="PRO_5017391338" description="Vitamin K-dependent protein S" evidence="19">
    <location>
        <begin position="25"/>
        <end position="663"/>
    </location>
</feature>
<feature type="disulfide bond" evidence="17">
    <location>
        <begin position="145"/>
        <end position="154"/>
    </location>
</feature>
<feature type="signal peptide" evidence="19">
    <location>
        <begin position="1"/>
        <end position="24"/>
    </location>
</feature>
<evidence type="ECO:0000256" key="11">
    <source>
        <dbReference type="ARBA" id="ARBA00023084"/>
    </source>
</evidence>
<evidence type="ECO:0000256" key="8">
    <source>
        <dbReference type="ARBA" id="ARBA00022696"/>
    </source>
</evidence>
<keyword evidence="16" id="KW-0280">Fibrinolysis</keyword>